<dbReference type="EMBL" id="RHXE01000038">
    <property type="protein sequence ID" value="RSE21334.1"/>
    <property type="molecule type" value="Genomic_DNA"/>
</dbReference>
<proteinExistence type="predicted"/>
<evidence type="ECO:0000313" key="2">
    <source>
        <dbReference type="Proteomes" id="UP000277537"/>
    </source>
</evidence>
<evidence type="ECO:0000313" key="1">
    <source>
        <dbReference type="EMBL" id="RSE21334.1"/>
    </source>
</evidence>
<comment type="caution">
    <text evidence="1">The sequence shown here is derived from an EMBL/GenBank/DDBJ whole genome shotgun (WGS) entry which is preliminary data.</text>
</comment>
<dbReference type="Proteomes" id="UP000277537">
    <property type="component" value="Unassembled WGS sequence"/>
</dbReference>
<reference evidence="1 2" key="1">
    <citation type="submission" date="2018-10" db="EMBL/GenBank/DDBJ databases">
        <title>Transmission dynamics of multidrug resistant bacteria on intensive care unit surfaces.</title>
        <authorList>
            <person name="D'Souza A.W."/>
            <person name="Potter R.F."/>
            <person name="Wallace M."/>
            <person name="Shupe A."/>
            <person name="Patel S."/>
            <person name="Sun S."/>
            <person name="Gul D."/>
            <person name="Kwon J.H."/>
            <person name="Andleeb S."/>
            <person name="Burnham C.-A.D."/>
            <person name="Dantas G."/>
        </authorList>
    </citation>
    <scope>NUCLEOTIDE SEQUENCE [LARGE SCALE GENOMIC DNA]</scope>
    <source>
        <strain evidence="1 2">AJ_385</strain>
    </source>
</reference>
<sequence>MTEKLEICDCLNELLTLELSLGNSVSHFDNHAKWPYPETHFVMLAHDLHTHLETLRYSKNISHQICKDIHYGWHDECLCEIHHDLLCAGRTKPF</sequence>
<organism evidence="1 2">
    <name type="scientific">Acinetobacter johnsonii</name>
    <dbReference type="NCBI Taxonomy" id="40214"/>
    <lineage>
        <taxon>Bacteria</taxon>
        <taxon>Pseudomonadati</taxon>
        <taxon>Pseudomonadota</taxon>
        <taxon>Gammaproteobacteria</taxon>
        <taxon>Moraxellales</taxon>
        <taxon>Moraxellaceae</taxon>
        <taxon>Acinetobacter</taxon>
    </lineage>
</organism>
<protein>
    <submittedName>
        <fullName evidence="1">Uncharacterized protein</fullName>
    </submittedName>
</protein>
<accession>A0A345B2R2</accession>
<name>A0A345B2R2_ACIJO</name>
<dbReference type="AlphaFoldDB" id="A0A345B2R2"/>
<gene>
    <name evidence="1" type="ORF">EGT73_13765</name>
</gene>